<keyword evidence="2 3" id="KW-0732">Signal</keyword>
<dbReference type="Pfam" id="PF10342">
    <property type="entry name" value="Kre9_KNH"/>
    <property type="match status" value="1"/>
</dbReference>
<name>A0A9W4SYK5_9GLOM</name>
<evidence type="ECO:0000256" key="1">
    <source>
        <dbReference type="ARBA" id="ARBA00022669"/>
    </source>
</evidence>
<evidence type="ECO:0000256" key="3">
    <source>
        <dbReference type="SAM" id="SignalP"/>
    </source>
</evidence>
<proteinExistence type="predicted"/>
<evidence type="ECO:0000313" key="5">
    <source>
        <dbReference type="EMBL" id="CAI2183808.1"/>
    </source>
</evidence>
<accession>A0A9W4SYK5</accession>
<dbReference type="GO" id="GO:0008061">
    <property type="term" value="F:chitin binding"/>
    <property type="evidence" value="ECO:0007669"/>
    <property type="project" value="UniProtKB-KW"/>
</dbReference>
<evidence type="ECO:0000313" key="6">
    <source>
        <dbReference type="Proteomes" id="UP001153678"/>
    </source>
</evidence>
<dbReference type="EMBL" id="CAMKVN010003137">
    <property type="protein sequence ID" value="CAI2183808.1"/>
    <property type="molecule type" value="Genomic_DNA"/>
</dbReference>
<feature type="signal peptide" evidence="3">
    <location>
        <begin position="1"/>
        <end position="21"/>
    </location>
</feature>
<dbReference type="Proteomes" id="UP001153678">
    <property type="component" value="Unassembled WGS sequence"/>
</dbReference>
<evidence type="ECO:0000256" key="2">
    <source>
        <dbReference type="ARBA" id="ARBA00022729"/>
    </source>
</evidence>
<keyword evidence="1" id="KW-0147">Chitin-binding</keyword>
<dbReference type="OrthoDB" id="2269410at2759"/>
<feature type="domain" description="Yeast cell wall synthesis Kre9/Knh1-like N-terminal" evidence="4">
    <location>
        <begin position="28"/>
        <end position="118"/>
    </location>
</feature>
<dbReference type="InterPro" id="IPR036861">
    <property type="entry name" value="Endochitinase-like_sf"/>
</dbReference>
<dbReference type="Gene3D" id="3.30.60.10">
    <property type="entry name" value="Endochitinase-like"/>
    <property type="match status" value="1"/>
</dbReference>
<evidence type="ECO:0000259" key="4">
    <source>
        <dbReference type="Pfam" id="PF10342"/>
    </source>
</evidence>
<reference evidence="5" key="1">
    <citation type="submission" date="2022-08" db="EMBL/GenBank/DDBJ databases">
        <authorList>
            <person name="Kallberg Y."/>
            <person name="Tangrot J."/>
            <person name="Rosling A."/>
        </authorList>
    </citation>
    <scope>NUCLEOTIDE SEQUENCE</scope>
    <source>
        <strain evidence="5">Wild A</strain>
    </source>
</reference>
<gene>
    <name evidence="5" type="ORF">FWILDA_LOCUS11263</name>
</gene>
<keyword evidence="6" id="KW-1185">Reference proteome</keyword>
<protein>
    <submittedName>
        <fullName evidence="5">9143_t:CDS:1</fullName>
    </submittedName>
</protein>
<feature type="chain" id="PRO_5040939616" evidence="3">
    <location>
        <begin position="22"/>
        <end position="193"/>
    </location>
</feature>
<dbReference type="SUPFAM" id="SSF57016">
    <property type="entry name" value="Plant lectins/antimicrobial peptides"/>
    <property type="match status" value="1"/>
</dbReference>
<dbReference type="InterPro" id="IPR018466">
    <property type="entry name" value="Kre9/Knh1-like_N"/>
</dbReference>
<sequence>MAKSLLCLFLLTILCTSRANAGYTITFPLSGDVLDVNQPYNVTWTLNAVTPTELTVDVRLVKGPPEDLKEQMKICEKVDPKVLSCTFFVPPSMVTAIDYSITVGNDPANYGYSPFFTIKGVGEVPLANNGCPKMGGHKCNTLSAPCCGGTGFCGTGPNFCDVGCQAAFSYAGTCVSQEPAKEPVPKRKRFVKF</sequence>
<comment type="caution">
    <text evidence="5">The sequence shown here is derived from an EMBL/GenBank/DDBJ whole genome shotgun (WGS) entry which is preliminary data.</text>
</comment>
<dbReference type="AlphaFoldDB" id="A0A9W4SYK5"/>
<organism evidence="5 6">
    <name type="scientific">Funneliformis geosporum</name>
    <dbReference type="NCBI Taxonomy" id="1117311"/>
    <lineage>
        <taxon>Eukaryota</taxon>
        <taxon>Fungi</taxon>
        <taxon>Fungi incertae sedis</taxon>
        <taxon>Mucoromycota</taxon>
        <taxon>Glomeromycotina</taxon>
        <taxon>Glomeromycetes</taxon>
        <taxon>Glomerales</taxon>
        <taxon>Glomeraceae</taxon>
        <taxon>Funneliformis</taxon>
    </lineage>
</organism>